<evidence type="ECO:0000256" key="3">
    <source>
        <dbReference type="ARBA" id="ARBA00022723"/>
    </source>
</evidence>
<dbReference type="InterPro" id="IPR050738">
    <property type="entry name" value="Sulfatase"/>
</dbReference>
<dbReference type="PANTHER" id="PTHR42693">
    <property type="entry name" value="ARYLSULFATASE FAMILY MEMBER"/>
    <property type="match status" value="1"/>
</dbReference>
<evidence type="ECO:0000256" key="7">
    <source>
        <dbReference type="SAM" id="MobiDB-lite"/>
    </source>
</evidence>
<organism evidence="10 11">
    <name type="scientific">Haloferula helveola</name>
    <dbReference type="NCBI Taxonomy" id="490095"/>
    <lineage>
        <taxon>Bacteria</taxon>
        <taxon>Pseudomonadati</taxon>
        <taxon>Verrucomicrobiota</taxon>
        <taxon>Verrucomicrobiia</taxon>
        <taxon>Verrucomicrobiales</taxon>
        <taxon>Verrucomicrobiaceae</taxon>
        <taxon>Haloferula</taxon>
    </lineage>
</organism>
<evidence type="ECO:0000313" key="11">
    <source>
        <dbReference type="Proteomes" id="UP001374893"/>
    </source>
</evidence>
<keyword evidence="5" id="KW-0378">Hydrolase</keyword>
<keyword evidence="6" id="KW-0106">Calcium</keyword>
<name>A0ABM7RJR6_9BACT</name>
<dbReference type="InterPro" id="IPR024607">
    <property type="entry name" value="Sulfatase_CS"/>
</dbReference>
<keyword evidence="3" id="KW-0479">Metal-binding</keyword>
<evidence type="ECO:0000313" key="10">
    <source>
        <dbReference type="EMBL" id="BCX49811.1"/>
    </source>
</evidence>
<dbReference type="PROSITE" id="PS00149">
    <property type="entry name" value="SULFATASE_2"/>
    <property type="match status" value="1"/>
</dbReference>
<comment type="similarity">
    <text evidence="2">Belongs to the sulfatase family.</text>
</comment>
<evidence type="ECO:0000256" key="1">
    <source>
        <dbReference type="ARBA" id="ARBA00001913"/>
    </source>
</evidence>
<dbReference type="CDD" id="cd16144">
    <property type="entry name" value="ARS_like"/>
    <property type="match status" value="1"/>
</dbReference>
<feature type="chain" id="PRO_5045272696" evidence="8">
    <location>
        <begin position="17"/>
        <end position="475"/>
    </location>
</feature>
<evidence type="ECO:0000259" key="9">
    <source>
        <dbReference type="Pfam" id="PF00884"/>
    </source>
</evidence>
<evidence type="ECO:0000256" key="4">
    <source>
        <dbReference type="ARBA" id="ARBA00022729"/>
    </source>
</evidence>
<keyword evidence="4 8" id="KW-0732">Signal</keyword>
<feature type="region of interest" description="Disordered" evidence="7">
    <location>
        <begin position="221"/>
        <end position="246"/>
    </location>
</feature>
<dbReference type="Pfam" id="PF00884">
    <property type="entry name" value="Sulfatase"/>
    <property type="match status" value="1"/>
</dbReference>
<dbReference type="SUPFAM" id="SSF53649">
    <property type="entry name" value="Alkaline phosphatase-like"/>
    <property type="match status" value="1"/>
</dbReference>
<keyword evidence="11" id="KW-1185">Reference proteome</keyword>
<feature type="signal peptide" evidence="8">
    <location>
        <begin position="1"/>
        <end position="16"/>
    </location>
</feature>
<dbReference type="EMBL" id="AP024702">
    <property type="protein sequence ID" value="BCX49811.1"/>
    <property type="molecule type" value="Genomic_DNA"/>
</dbReference>
<dbReference type="Gene3D" id="3.40.720.10">
    <property type="entry name" value="Alkaline Phosphatase, subunit A"/>
    <property type="match status" value="1"/>
</dbReference>
<sequence>MKVILSLLLLAAPLLARPNVVLLLIDDLGRQDIGVHGSTFHDTPNIDRLGKEGLVFENAYCAHPRCVPSRYGIFSGRLPARDGVPGFEGRKHTLAPERVTFAEVMRDAGYVTGYIGKWHLGKEGGGPDTQGFSDSRIAGAAGGPNSYFYPFHLTPDGKHKENEVFPVVDGKEGEYLNDRLTDEAVDFLKENRERPFLLVLAHYAVHTPFQAPEGMVDQARKRLNGDPEGGKWKDPDFKDSDGATDKTVQNNPVYAAMVKSMDDSVGRVLDTLEELELSGNTLVLMTSDHGGLSTRGGSSGRPLATTNLPYRHGKGWLYDGGLRVPMIVKWPGVVKPGTTKAATLGTDHYATVLEAVGLKADPGEAVDSVSYLPLLKGESMERGPMFFHSPRGRPQSTGDRNASAVIDGRWKLFQNHGSGQLELYDLAADPGEAKDLSETYPERAAEMRKLLNDLKQQTGAKEGGRNPFDSDSKSK</sequence>
<comment type="cofactor">
    <cofactor evidence="1">
        <name>Ca(2+)</name>
        <dbReference type="ChEBI" id="CHEBI:29108"/>
    </cofactor>
</comment>
<evidence type="ECO:0000256" key="2">
    <source>
        <dbReference type="ARBA" id="ARBA00008779"/>
    </source>
</evidence>
<dbReference type="Gene3D" id="3.30.1120.10">
    <property type="match status" value="1"/>
</dbReference>
<evidence type="ECO:0000256" key="6">
    <source>
        <dbReference type="ARBA" id="ARBA00022837"/>
    </source>
</evidence>
<dbReference type="InterPro" id="IPR017850">
    <property type="entry name" value="Alkaline_phosphatase_core_sf"/>
</dbReference>
<feature type="domain" description="Sulfatase N-terminal" evidence="9">
    <location>
        <begin position="18"/>
        <end position="357"/>
    </location>
</feature>
<dbReference type="PANTHER" id="PTHR42693:SF42">
    <property type="entry name" value="ARYLSULFATASE G"/>
    <property type="match status" value="1"/>
</dbReference>
<gene>
    <name evidence="10" type="ORF">HAHE_37190</name>
</gene>
<dbReference type="RefSeq" id="WP_338686587.1">
    <property type="nucleotide sequence ID" value="NZ_AP024702.1"/>
</dbReference>
<proteinExistence type="inferred from homology"/>
<accession>A0ABM7RJR6</accession>
<feature type="compositionally biased region" description="Basic and acidic residues" evidence="7">
    <location>
        <begin position="462"/>
        <end position="475"/>
    </location>
</feature>
<dbReference type="InterPro" id="IPR000917">
    <property type="entry name" value="Sulfatase_N"/>
</dbReference>
<evidence type="ECO:0000256" key="8">
    <source>
        <dbReference type="SAM" id="SignalP"/>
    </source>
</evidence>
<reference evidence="10 11" key="1">
    <citation type="submission" date="2021-06" db="EMBL/GenBank/DDBJ databases">
        <title>Complete genome of Haloferula helveola possessing various polysaccharide degrading enzymes.</title>
        <authorList>
            <person name="Takami H."/>
            <person name="Huang C."/>
            <person name="Hamasaki K."/>
        </authorList>
    </citation>
    <scope>NUCLEOTIDE SEQUENCE [LARGE SCALE GENOMIC DNA]</scope>
    <source>
        <strain evidence="10 11">CN-1</strain>
    </source>
</reference>
<dbReference type="Proteomes" id="UP001374893">
    <property type="component" value="Chromosome"/>
</dbReference>
<feature type="compositionally biased region" description="Basic and acidic residues" evidence="7">
    <location>
        <begin position="221"/>
        <end position="244"/>
    </location>
</feature>
<evidence type="ECO:0000256" key="5">
    <source>
        <dbReference type="ARBA" id="ARBA00022801"/>
    </source>
</evidence>
<protein>
    <submittedName>
        <fullName evidence="10">Sulfatase</fullName>
    </submittedName>
</protein>
<feature type="region of interest" description="Disordered" evidence="7">
    <location>
        <begin position="449"/>
        <end position="475"/>
    </location>
</feature>